<protein>
    <recommendedName>
        <fullName evidence="3">Alpha/beta hydrolase family protein</fullName>
    </recommendedName>
</protein>
<dbReference type="EMBL" id="BNEA01000018">
    <property type="protein sequence ID" value="GHI58232.1"/>
    <property type="molecule type" value="Genomic_DNA"/>
</dbReference>
<dbReference type="Proteomes" id="UP000646738">
    <property type="component" value="Unassembled WGS sequence"/>
</dbReference>
<dbReference type="RefSeq" id="WP_189998002.1">
    <property type="nucleotide sequence ID" value="NZ_BNCB01000018.1"/>
</dbReference>
<comment type="caution">
    <text evidence="1">The sequence shown here is derived from an EMBL/GenBank/DDBJ whole genome shotgun (WGS) entry which is preliminary data.</text>
</comment>
<reference evidence="2" key="1">
    <citation type="submission" date="2023-07" db="EMBL/GenBank/DDBJ databases">
        <title>Whole genome shotgun sequence of Streptomyces achromogenes subsp. rubradiris NBRC 14000.</title>
        <authorList>
            <person name="Komaki H."/>
            <person name="Tamura T."/>
        </authorList>
    </citation>
    <scope>NUCLEOTIDE SEQUENCE [LARGE SCALE GENOMIC DNA]</scope>
    <source>
        <strain evidence="2">NBRC 14000</strain>
    </source>
</reference>
<evidence type="ECO:0000313" key="2">
    <source>
        <dbReference type="Proteomes" id="UP000646738"/>
    </source>
</evidence>
<organism evidence="1 2">
    <name type="scientific">Streptomyces rubradiris</name>
    <name type="common">Streptomyces achromogenes subsp. rubradiris</name>
    <dbReference type="NCBI Taxonomy" id="285531"/>
    <lineage>
        <taxon>Bacteria</taxon>
        <taxon>Bacillati</taxon>
        <taxon>Actinomycetota</taxon>
        <taxon>Actinomycetes</taxon>
        <taxon>Kitasatosporales</taxon>
        <taxon>Streptomycetaceae</taxon>
        <taxon>Streptomyces</taxon>
    </lineage>
</organism>
<evidence type="ECO:0000313" key="1">
    <source>
        <dbReference type="EMBL" id="GHI58232.1"/>
    </source>
</evidence>
<evidence type="ECO:0008006" key="3">
    <source>
        <dbReference type="Google" id="ProtNLM"/>
    </source>
</evidence>
<dbReference type="SUPFAM" id="SSF53474">
    <property type="entry name" value="alpha/beta-Hydrolases"/>
    <property type="match status" value="1"/>
</dbReference>
<sequence>MTITDVPPAAATTPDGVPEVYEPLAGGRGSRLLRIGTPSAPRVLLLVPPRGYGANVFLHVARDLVQAVPGLQVWAFDRRQQQLSDLSGFAGDPASARDYYLGGHHRRADPAPVDAAGWGLAGLLEDLALAVAEARAGGRQVVLGGHSLGGLTALAYAAWDFAGRPGAAGLAGLMLVDGGPYDAYEGAGIPTGVTLDQARTALAGIEAGAVFEPGMSAALGLGAAPEAGAVWWQLAARYALAHPHDPAALADALPAPFAIGRPLTNAGLFGLLIDTLTPQLGHAVQSGRLTDGGDWLDTGPSPLARVAEVYAGDELRSAREWYSPARAMLDYHAVIGFRNSETARFLGLRLTHTAELDIPLYVFQSNFAKGTVGRAAQRLAADTKIPHLSLHSDFSMLHQDVLLAVPERNSFLHTAVPFLEAVTTRA</sequence>
<gene>
    <name evidence="1" type="ORF">Srubr_80780</name>
</gene>
<dbReference type="InterPro" id="IPR029058">
    <property type="entry name" value="AB_hydrolase_fold"/>
</dbReference>
<accession>A0ABQ3RR13</accession>
<proteinExistence type="predicted"/>
<dbReference type="Gene3D" id="3.40.50.1820">
    <property type="entry name" value="alpha/beta hydrolase"/>
    <property type="match status" value="1"/>
</dbReference>
<name>A0ABQ3RR13_STRRR</name>
<keyword evidence="2" id="KW-1185">Reference proteome</keyword>